<dbReference type="RefSeq" id="WP_141177078.1">
    <property type="nucleotide sequence ID" value="NZ_JBHUFX010000005.1"/>
</dbReference>
<dbReference type="EMBL" id="VHQI01000009">
    <property type="protein sequence ID" value="TPW41273.1"/>
    <property type="molecule type" value="Genomic_DNA"/>
</dbReference>
<keyword evidence="2" id="KW-1185">Reference proteome</keyword>
<dbReference type="AlphaFoldDB" id="A0A506V898"/>
<sequence>MNFLVFLLFKQQKVCAAIVIKGYNFSSASAVFDAFRLSVQPDGRRSGRRIWGGKAVAKRALNASGAFYTRLERFTTLTNIPNMAMPARYSVNLMAHFGSA</sequence>
<comment type="caution">
    <text evidence="1">The sequence shown here is derived from an EMBL/GenBank/DDBJ whole genome shotgun (WGS) entry which is preliminary data.</text>
</comment>
<protein>
    <submittedName>
        <fullName evidence="1">Uncharacterized protein</fullName>
    </submittedName>
</protein>
<dbReference type="Proteomes" id="UP000319523">
    <property type="component" value="Unassembled WGS sequence"/>
</dbReference>
<evidence type="ECO:0000313" key="2">
    <source>
        <dbReference type="Proteomes" id="UP000319523"/>
    </source>
</evidence>
<accession>A0A506V898</accession>
<organism evidence="1 2">
    <name type="scientific">Mixta tenebrionis</name>
    <dbReference type="NCBI Taxonomy" id="2562439"/>
    <lineage>
        <taxon>Bacteria</taxon>
        <taxon>Pseudomonadati</taxon>
        <taxon>Pseudomonadota</taxon>
        <taxon>Gammaproteobacteria</taxon>
        <taxon>Enterobacterales</taxon>
        <taxon>Erwiniaceae</taxon>
        <taxon>Mixta</taxon>
    </lineage>
</organism>
<proteinExistence type="predicted"/>
<gene>
    <name evidence="1" type="ORF">FKM52_15595</name>
</gene>
<name>A0A506V898_9GAMM</name>
<reference evidence="1 2" key="1">
    <citation type="submission" date="2019-06" db="EMBL/GenBank/DDBJ databases">
        <authorList>
            <person name="Yang Y."/>
        </authorList>
    </citation>
    <scope>NUCLEOTIDE SEQUENCE [LARGE SCALE GENOMIC DNA]</scope>
    <source>
        <strain evidence="1 2">BIT-26</strain>
    </source>
</reference>
<evidence type="ECO:0000313" key="1">
    <source>
        <dbReference type="EMBL" id="TPW41273.1"/>
    </source>
</evidence>